<protein>
    <recommendedName>
        <fullName evidence="4">Lipoprotein</fullName>
    </recommendedName>
</protein>
<reference evidence="2" key="1">
    <citation type="submission" date="2013-01" db="EMBL/GenBank/DDBJ databases">
        <title>Genome assembly of Mariniradius saccharolyticus AK6.</title>
        <authorList>
            <person name="Vaidya B."/>
            <person name="Khatri I."/>
            <person name="Tanuku N.R.S."/>
            <person name="Subramanian S."/>
            <person name="Pinnaka A."/>
        </authorList>
    </citation>
    <scope>NUCLEOTIDE SEQUENCE [LARGE SCALE GENOMIC DNA]</scope>
    <source>
        <strain evidence="2">AK6</strain>
    </source>
</reference>
<organism evidence="2 3">
    <name type="scientific">Mariniradius saccharolyticus AK6</name>
    <dbReference type="NCBI Taxonomy" id="1239962"/>
    <lineage>
        <taxon>Bacteria</taxon>
        <taxon>Pseudomonadati</taxon>
        <taxon>Bacteroidota</taxon>
        <taxon>Cytophagia</taxon>
        <taxon>Cytophagales</taxon>
        <taxon>Cyclobacteriaceae</taxon>
        <taxon>Mariniradius</taxon>
    </lineage>
</organism>
<feature type="signal peptide" evidence="1">
    <location>
        <begin position="1"/>
        <end position="19"/>
    </location>
</feature>
<comment type="caution">
    <text evidence="2">The sequence shown here is derived from an EMBL/GenBank/DDBJ whole genome shotgun (WGS) entry which is preliminary data.</text>
</comment>
<evidence type="ECO:0000256" key="1">
    <source>
        <dbReference type="SAM" id="SignalP"/>
    </source>
</evidence>
<feature type="chain" id="PRO_5004088321" description="Lipoprotein" evidence="1">
    <location>
        <begin position="20"/>
        <end position="61"/>
    </location>
</feature>
<sequence>MKKAIVAMMFAASAFMVSCGNKTTEEVETEAAPVEEVAPVVEEAPAAVDTAAAAADTTATN</sequence>
<evidence type="ECO:0008006" key="4">
    <source>
        <dbReference type="Google" id="ProtNLM"/>
    </source>
</evidence>
<dbReference type="InParanoid" id="M7Y2M5"/>
<dbReference type="Proteomes" id="UP000010953">
    <property type="component" value="Unassembled WGS sequence"/>
</dbReference>
<dbReference type="AlphaFoldDB" id="M7Y2M5"/>
<keyword evidence="1" id="KW-0732">Signal</keyword>
<proteinExistence type="predicted"/>
<evidence type="ECO:0000313" key="2">
    <source>
        <dbReference type="EMBL" id="EMS35012.1"/>
    </source>
</evidence>
<accession>M7Y2M5</accession>
<evidence type="ECO:0000313" key="3">
    <source>
        <dbReference type="Proteomes" id="UP000010953"/>
    </source>
</evidence>
<dbReference type="STRING" id="1239962.C943_02903"/>
<keyword evidence="3" id="KW-1185">Reference proteome</keyword>
<dbReference type="PROSITE" id="PS51257">
    <property type="entry name" value="PROKAR_LIPOPROTEIN"/>
    <property type="match status" value="1"/>
</dbReference>
<dbReference type="EMBL" id="AMZY02000003">
    <property type="protein sequence ID" value="EMS35012.1"/>
    <property type="molecule type" value="Genomic_DNA"/>
</dbReference>
<name>M7Y2M5_9BACT</name>
<gene>
    <name evidence="2" type="ORF">C943_02903</name>
</gene>